<dbReference type="OrthoDB" id="9815641at2"/>
<dbReference type="NCBIfam" id="NF008691">
    <property type="entry name" value="PRK11713.1-4"/>
    <property type="match status" value="1"/>
</dbReference>
<dbReference type="InterPro" id="IPR046886">
    <property type="entry name" value="RsmE_MTase_dom"/>
</dbReference>
<evidence type="ECO:0000256" key="3">
    <source>
        <dbReference type="ARBA" id="ARBA00012328"/>
    </source>
</evidence>
<keyword evidence="5 12" id="KW-0963">Cytoplasm</keyword>
<evidence type="ECO:0000256" key="11">
    <source>
        <dbReference type="ARBA" id="ARBA00047944"/>
    </source>
</evidence>
<dbReference type="SUPFAM" id="SSF88697">
    <property type="entry name" value="PUA domain-like"/>
    <property type="match status" value="1"/>
</dbReference>
<dbReference type="NCBIfam" id="TIGR00046">
    <property type="entry name" value="RsmE family RNA methyltransferase"/>
    <property type="match status" value="1"/>
</dbReference>
<dbReference type="InterPro" id="IPR029028">
    <property type="entry name" value="Alpha/beta_knot_MTases"/>
</dbReference>
<dbReference type="Proteomes" id="UP000050961">
    <property type="component" value="Unassembled WGS sequence"/>
</dbReference>
<dbReference type="PATRIC" id="fig|1423806.3.peg.1987"/>
<dbReference type="GO" id="GO:0005737">
    <property type="term" value="C:cytoplasm"/>
    <property type="evidence" value="ECO:0007669"/>
    <property type="project" value="UniProtKB-SubCell"/>
</dbReference>
<evidence type="ECO:0000256" key="7">
    <source>
        <dbReference type="ARBA" id="ARBA00022603"/>
    </source>
</evidence>
<comment type="catalytic activity">
    <reaction evidence="11 12">
        <text>uridine(1498) in 16S rRNA + S-adenosyl-L-methionine = N(3)-methyluridine(1498) in 16S rRNA + S-adenosyl-L-homocysteine + H(+)</text>
        <dbReference type="Rhea" id="RHEA:42920"/>
        <dbReference type="Rhea" id="RHEA-COMP:10283"/>
        <dbReference type="Rhea" id="RHEA-COMP:10284"/>
        <dbReference type="ChEBI" id="CHEBI:15378"/>
        <dbReference type="ChEBI" id="CHEBI:57856"/>
        <dbReference type="ChEBI" id="CHEBI:59789"/>
        <dbReference type="ChEBI" id="CHEBI:65315"/>
        <dbReference type="ChEBI" id="CHEBI:74502"/>
        <dbReference type="EC" id="2.1.1.193"/>
    </reaction>
</comment>
<reference evidence="14 15" key="1">
    <citation type="journal article" date="2015" name="Genome Announc.">
        <title>Expanding the biotechnology potential of lactobacilli through comparative genomics of 213 strains and associated genera.</title>
        <authorList>
            <person name="Sun Z."/>
            <person name="Harris H.M."/>
            <person name="McCann A."/>
            <person name="Guo C."/>
            <person name="Argimon S."/>
            <person name="Zhang W."/>
            <person name="Yang X."/>
            <person name="Jeffery I.B."/>
            <person name="Cooney J.C."/>
            <person name="Kagawa T.F."/>
            <person name="Liu W."/>
            <person name="Song Y."/>
            <person name="Salvetti E."/>
            <person name="Wrobel A."/>
            <person name="Rasinkangas P."/>
            <person name="Parkhill J."/>
            <person name="Rea M.C."/>
            <person name="O'Sullivan O."/>
            <person name="Ritari J."/>
            <person name="Douillard F.P."/>
            <person name="Paul Ross R."/>
            <person name="Yang R."/>
            <person name="Briner A.E."/>
            <person name="Felis G.E."/>
            <person name="de Vos W.M."/>
            <person name="Barrangou R."/>
            <person name="Klaenhammer T.R."/>
            <person name="Caufield P.W."/>
            <person name="Cui Y."/>
            <person name="Zhang H."/>
            <person name="O'Toole P.W."/>
        </authorList>
    </citation>
    <scope>NUCLEOTIDE SEQUENCE [LARGE SCALE GENOMIC DNA]</scope>
    <source>
        <strain evidence="14 15">DSM 21376</strain>
    </source>
</reference>
<dbReference type="SUPFAM" id="SSF75217">
    <property type="entry name" value="alpha/beta knot"/>
    <property type="match status" value="1"/>
</dbReference>
<comment type="caution">
    <text evidence="14">The sequence shown here is derived from an EMBL/GenBank/DDBJ whole genome shotgun (WGS) entry which is preliminary data.</text>
</comment>
<dbReference type="Gene3D" id="3.40.1280.10">
    <property type="match status" value="1"/>
</dbReference>
<organism evidence="14 15">
    <name type="scientific">Liquorilactobacillus sucicola DSM 21376 = JCM 15457</name>
    <dbReference type="NCBI Taxonomy" id="1423806"/>
    <lineage>
        <taxon>Bacteria</taxon>
        <taxon>Bacillati</taxon>
        <taxon>Bacillota</taxon>
        <taxon>Bacilli</taxon>
        <taxon>Lactobacillales</taxon>
        <taxon>Lactobacillaceae</taxon>
        <taxon>Liquorilactobacillus</taxon>
    </lineage>
</organism>
<dbReference type="CDD" id="cd18084">
    <property type="entry name" value="RsmE-like"/>
    <property type="match status" value="1"/>
</dbReference>
<gene>
    <name evidence="14" type="ORF">FD15_GL001951</name>
</gene>
<sequence length="252" mass="28157">MQRYFIELPEINDTLELPAAIYHHAIVVMRMKVGDYFEIVAADKKVTTMQLTKVTSNSATARVDYKFKHAVELPLQVTIACGLSKKDKADWIVQKATELGARRFIFFRGDYSIAKWDKKKQEKKLTRLKKIICAAAEQAHRVEVPTVHYAESIKNLPLKEYSNKIVAYEEAAKQGEKTALASLISKLREEKGSVTDTSLLAVFGPEGGISTAEVQYLKDNGFTLTGLGPRIMRAETAPLYLLAALSYALELA</sequence>
<dbReference type="InterPro" id="IPR015947">
    <property type="entry name" value="PUA-like_sf"/>
</dbReference>
<accession>A0A023CV97</accession>
<evidence type="ECO:0000256" key="6">
    <source>
        <dbReference type="ARBA" id="ARBA00022552"/>
    </source>
</evidence>
<dbReference type="InterPro" id="IPR006700">
    <property type="entry name" value="RsmE"/>
</dbReference>
<keyword evidence="8 12" id="KW-0808">Transferase</keyword>
<evidence type="ECO:0000256" key="8">
    <source>
        <dbReference type="ARBA" id="ARBA00022679"/>
    </source>
</evidence>
<evidence type="ECO:0000256" key="5">
    <source>
        <dbReference type="ARBA" id="ARBA00022490"/>
    </source>
</evidence>
<dbReference type="Pfam" id="PF04452">
    <property type="entry name" value="Methyltrans_RNA"/>
    <property type="match status" value="1"/>
</dbReference>
<evidence type="ECO:0000256" key="1">
    <source>
        <dbReference type="ARBA" id="ARBA00004496"/>
    </source>
</evidence>
<comment type="similarity">
    <text evidence="2 12">Belongs to the RNA methyltransferase RsmE family.</text>
</comment>
<evidence type="ECO:0000313" key="14">
    <source>
        <dbReference type="EMBL" id="KRN05397.1"/>
    </source>
</evidence>
<dbReference type="PIRSF" id="PIRSF015601">
    <property type="entry name" value="MTase_slr0722"/>
    <property type="match status" value="1"/>
</dbReference>
<dbReference type="eggNOG" id="COG1385">
    <property type="taxonomic scope" value="Bacteria"/>
</dbReference>
<dbReference type="PANTHER" id="PTHR30027:SF3">
    <property type="entry name" value="16S RRNA (URACIL(1498)-N(3))-METHYLTRANSFERASE"/>
    <property type="match status" value="1"/>
</dbReference>
<dbReference type="PANTHER" id="PTHR30027">
    <property type="entry name" value="RIBOSOMAL RNA SMALL SUBUNIT METHYLTRANSFERASE E"/>
    <property type="match status" value="1"/>
</dbReference>
<comment type="function">
    <text evidence="10 12">Specifically methylates the N3 position of the uracil ring of uridine 1498 (m3U1498) in 16S rRNA. Acts on the fully assembled 30S ribosomal subunit.</text>
</comment>
<proteinExistence type="inferred from homology"/>
<keyword evidence="9 12" id="KW-0949">S-adenosyl-L-methionine</keyword>
<keyword evidence="6 12" id="KW-0698">rRNA processing</keyword>
<feature type="domain" description="Ribosomal RNA small subunit methyltransferase E methyltransferase" evidence="13">
    <location>
        <begin position="72"/>
        <end position="245"/>
    </location>
</feature>
<evidence type="ECO:0000256" key="2">
    <source>
        <dbReference type="ARBA" id="ARBA00005528"/>
    </source>
</evidence>
<dbReference type="GO" id="GO:0070042">
    <property type="term" value="F:rRNA (uridine-N3-)-methyltransferase activity"/>
    <property type="evidence" value="ECO:0007669"/>
    <property type="project" value="TreeGrafter"/>
</dbReference>
<evidence type="ECO:0000259" key="13">
    <source>
        <dbReference type="Pfam" id="PF04452"/>
    </source>
</evidence>
<dbReference type="InterPro" id="IPR029026">
    <property type="entry name" value="tRNA_m1G_MTases_N"/>
</dbReference>
<name>A0A023CV97_9LACO</name>
<dbReference type="EC" id="2.1.1.193" evidence="3 12"/>
<dbReference type="RefSeq" id="WP_034986878.1">
    <property type="nucleotide sequence ID" value="NZ_AYZF01000017.1"/>
</dbReference>
<evidence type="ECO:0000313" key="15">
    <source>
        <dbReference type="Proteomes" id="UP000050961"/>
    </source>
</evidence>
<evidence type="ECO:0000256" key="4">
    <source>
        <dbReference type="ARBA" id="ARBA00013673"/>
    </source>
</evidence>
<comment type="subcellular location">
    <subcellularLocation>
        <location evidence="1 12">Cytoplasm</location>
    </subcellularLocation>
</comment>
<dbReference type="EMBL" id="AYZF01000017">
    <property type="protein sequence ID" value="KRN05397.1"/>
    <property type="molecule type" value="Genomic_DNA"/>
</dbReference>
<evidence type="ECO:0000256" key="9">
    <source>
        <dbReference type="ARBA" id="ARBA00022691"/>
    </source>
</evidence>
<evidence type="ECO:0000256" key="10">
    <source>
        <dbReference type="ARBA" id="ARBA00025699"/>
    </source>
</evidence>
<evidence type="ECO:0000256" key="12">
    <source>
        <dbReference type="PIRNR" id="PIRNR015601"/>
    </source>
</evidence>
<dbReference type="STRING" id="1423806.FD15_GL001951"/>
<keyword evidence="15" id="KW-1185">Reference proteome</keyword>
<protein>
    <recommendedName>
        <fullName evidence="4 12">Ribosomal RNA small subunit methyltransferase E</fullName>
        <ecNumber evidence="3 12">2.1.1.193</ecNumber>
    </recommendedName>
</protein>
<keyword evidence="7 12" id="KW-0489">Methyltransferase</keyword>
<dbReference type="AlphaFoldDB" id="A0A023CV97"/>
<dbReference type="GO" id="GO:0070475">
    <property type="term" value="P:rRNA base methylation"/>
    <property type="evidence" value="ECO:0007669"/>
    <property type="project" value="TreeGrafter"/>
</dbReference>